<dbReference type="EMBL" id="CP043617">
    <property type="protein sequence ID" value="QFR48372.1"/>
    <property type="molecule type" value="Genomic_DNA"/>
</dbReference>
<protein>
    <recommendedName>
        <fullName evidence="3">Type II secretion system protein K</fullName>
    </recommendedName>
</protein>
<gene>
    <name evidence="1" type="ORF">FJR48_00975</name>
</gene>
<proteinExistence type="predicted"/>
<dbReference type="RefSeq" id="WP_152306315.1">
    <property type="nucleotide sequence ID" value="NZ_CP043617.1"/>
</dbReference>
<name>A0A5P8NY65_9BACT</name>
<evidence type="ECO:0008006" key="3">
    <source>
        <dbReference type="Google" id="ProtNLM"/>
    </source>
</evidence>
<organism evidence="1 2">
    <name type="scientific">Sulfurimonas lithotrophica</name>
    <dbReference type="NCBI Taxonomy" id="2590022"/>
    <lineage>
        <taxon>Bacteria</taxon>
        <taxon>Pseudomonadati</taxon>
        <taxon>Campylobacterota</taxon>
        <taxon>Epsilonproteobacteria</taxon>
        <taxon>Campylobacterales</taxon>
        <taxon>Sulfurimonadaceae</taxon>
        <taxon>Sulfurimonas</taxon>
    </lineage>
</organism>
<keyword evidence="2" id="KW-1185">Reference proteome</keyword>
<sequence>MKKGIALLITLFFIMAITISIGIGFKYVNEAKATIKDENFLLQTNIIIDDVLTFLKNSQELKLIKDDDSGEAFDIFLAQSEFIPFEIEDIKVVISIKSARRKVNLNDLLELEVVDNQEEPKQLQQFKSFLSGYNVNLSYVDMLRDSVSKYDINYAPSTGILEAKPDIFRDYIASYEHLDEINEYYKNTYYENYLSAINFKDIFYVGKTGSKDNNTTQSDYCIDNLYMTAWTRHMLEGITLEAAQEYIPEDANDSNLSEIQGFKLCDSTESRMFLDVGLEIIQGKKTANISFEYDIKQTKGYNFSYEI</sequence>
<dbReference type="OrthoDB" id="5334605at2"/>
<dbReference type="AlphaFoldDB" id="A0A5P8NY65"/>
<evidence type="ECO:0000313" key="1">
    <source>
        <dbReference type="EMBL" id="QFR48372.1"/>
    </source>
</evidence>
<reference evidence="1 2" key="1">
    <citation type="submission" date="2019-09" db="EMBL/GenBank/DDBJ databases">
        <title>Sulfurimonas gotlandica sp. nov., a chemoautotrophic and psychrotolerant epsilonproteobacterium isolated from a pelagic redoxcline, and an emended description of the genus Sulfurimonas.</title>
        <authorList>
            <person name="Wang S."/>
            <person name="Jiang L."/>
            <person name="Shao S."/>
        </authorList>
    </citation>
    <scope>NUCLEOTIDE SEQUENCE [LARGE SCALE GENOMIC DNA]</scope>
    <source>
        <strain evidence="1 2">GYSZ_1</strain>
    </source>
</reference>
<dbReference type="Proteomes" id="UP000326944">
    <property type="component" value="Chromosome"/>
</dbReference>
<dbReference type="KEGG" id="sulg:FJR48_00975"/>
<accession>A0A5P8NY65</accession>
<evidence type="ECO:0000313" key="2">
    <source>
        <dbReference type="Proteomes" id="UP000326944"/>
    </source>
</evidence>